<dbReference type="Proteomes" id="UP001562065">
    <property type="component" value="Unassembled WGS sequence"/>
</dbReference>
<dbReference type="EMBL" id="JBGCUO010000001">
    <property type="protein sequence ID" value="MEY1662180.1"/>
    <property type="molecule type" value="Genomic_DNA"/>
</dbReference>
<dbReference type="InterPro" id="IPR037066">
    <property type="entry name" value="Plug_dom_sf"/>
</dbReference>
<evidence type="ECO:0000256" key="5">
    <source>
        <dbReference type="ARBA" id="ARBA00022729"/>
    </source>
</evidence>
<comment type="subcellular location">
    <subcellularLocation>
        <location evidence="1 10">Cell outer membrane</location>
        <topology evidence="1 10">Multi-pass membrane protein</topology>
    </subcellularLocation>
</comment>
<proteinExistence type="inferred from homology"/>
<reference evidence="15 16" key="1">
    <citation type="submission" date="2024-07" db="EMBL/GenBank/DDBJ databases">
        <authorList>
            <person name="Ren Q."/>
        </authorList>
    </citation>
    <scope>NUCLEOTIDE SEQUENCE [LARGE SCALE GENOMIC DNA]</scope>
    <source>
        <strain evidence="15 16">REN37</strain>
    </source>
</reference>
<evidence type="ECO:0000259" key="13">
    <source>
        <dbReference type="Pfam" id="PF00593"/>
    </source>
</evidence>
<gene>
    <name evidence="15" type="ORF">AB5I84_08475</name>
</gene>
<feature type="domain" description="TonB-dependent receptor-like beta-barrel" evidence="13">
    <location>
        <begin position="243"/>
        <end position="658"/>
    </location>
</feature>
<comment type="caution">
    <text evidence="15">The sequence shown here is derived from an EMBL/GenBank/DDBJ whole genome shotgun (WGS) entry which is preliminary data.</text>
</comment>
<evidence type="ECO:0000256" key="9">
    <source>
        <dbReference type="ARBA" id="ARBA00023237"/>
    </source>
</evidence>
<evidence type="ECO:0000256" key="3">
    <source>
        <dbReference type="ARBA" id="ARBA00022452"/>
    </source>
</evidence>
<comment type="similarity">
    <text evidence="10 11">Belongs to the TonB-dependent receptor family.</text>
</comment>
<dbReference type="PANTHER" id="PTHR30069:SF53">
    <property type="entry name" value="COLICIN I RECEPTOR-RELATED"/>
    <property type="match status" value="1"/>
</dbReference>
<feature type="domain" description="TonB-dependent receptor plug" evidence="14">
    <location>
        <begin position="51"/>
        <end position="162"/>
    </location>
</feature>
<keyword evidence="5 12" id="KW-0732">Signal</keyword>
<protein>
    <submittedName>
        <fullName evidence="15">TonB-dependent receptor</fullName>
    </submittedName>
</protein>
<evidence type="ECO:0000256" key="6">
    <source>
        <dbReference type="ARBA" id="ARBA00023065"/>
    </source>
</evidence>
<dbReference type="Gene3D" id="2.40.170.20">
    <property type="entry name" value="TonB-dependent receptor, beta-barrel domain"/>
    <property type="match status" value="1"/>
</dbReference>
<organism evidence="15 16">
    <name type="scientific">Isoalcanivorax beigongshangi</name>
    <dbReference type="NCBI Taxonomy" id="3238810"/>
    <lineage>
        <taxon>Bacteria</taxon>
        <taxon>Pseudomonadati</taxon>
        <taxon>Pseudomonadota</taxon>
        <taxon>Gammaproteobacteria</taxon>
        <taxon>Oceanospirillales</taxon>
        <taxon>Alcanivoracaceae</taxon>
        <taxon>Isoalcanivorax</taxon>
    </lineage>
</organism>
<evidence type="ECO:0000313" key="15">
    <source>
        <dbReference type="EMBL" id="MEY1662180.1"/>
    </source>
</evidence>
<feature type="signal peptide" evidence="12">
    <location>
        <begin position="1"/>
        <end position="24"/>
    </location>
</feature>
<evidence type="ECO:0000259" key="14">
    <source>
        <dbReference type="Pfam" id="PF07715"/>
    </source>
</evidence>
<dbReference type="PANTHER" id="PTHR30069">
    <property type="entry name" value="TONB-DEPENDENT OUTER MEMBRANE RECEPTOR"/>
    <property type="match status" value="1"/>
</dbReference>
<keyword evidence="3 10" id="KW-1134">Transmembrane beta strand</keyword>
<evidence type="ECO:0000256" key="4">
    <source>
        <dbReference type="ARBA" id="ARBA00022692"/>
    </source>
</evidence>
<keyword evidence="15" id="KW-0675">Receptor</keyword>
<evidence type="ECO:0000256" key="2">
    <source>
        <dbReference type="ARBA" id="ARBA00022448"/>
    </source>
</evidence>
<sequence>MRPLFTPRLLCGAIALASSSLALAQTATNTDDVVDLKTVTVISASGFEQHVEDAPASISVITREELEKQSYKDVTDALKNVPGVYVTGGSAYQDVSMRGMSSAYTLYLVDGRPVQGSDAFSPNGMDGGTQVNFLPPLSMIERIEVIRGPMSSLYGSDAMGGIINIITRRSPAEWGGTLSMGYDKPGPANRVNEDGWQTNVYMAGPVIQDLLSLQLTGALQGNDESTFIGGQKSGSSDPEFKRRQLGLRLNLTPDEANDFSFAYDFTRQERTHNLGVSSTVDSYNRGDKDVFTLAHAGRYNNVVTDSYVKYEDSQNPTRGGQYARGIFYNTLIAHTHASYFIDNHTVTAGVEYRKEELEDRVTNYNNLPITLDRWQYAVFAEDEWRLTDRFALTGGMRYNHDEQYGGHVSPRLYAVFHATDQWTLKGGVSTGYKAPSLRESSEDFAGTTGGRNLAAPGAVIKGNPDLEAEKSINYEAGFVFNEPAWGLNLSAMLFHTQFKDKILEDRVCSSTELDPNADQSDPNTWLCDYQGVNYWFVSDRKNVDKAEMQGVEATLAYQVIPDVLVSASYTFTESEQKSGPQKGNPLNKMPRHMFNAGVEWQTTDNFSLWSQVNHRGRTSDYLSRTSMSNGTPGYSFVDVGMNLQLSERLRTRAGVYNIGNRTVTNSDYDVVLDGRRYNIGLTVDF</sequence>
<keyword evidence="16" id="KW-1185">Reference proteome</keyword>
<dbReference type="InterPro" id="IPR039426">
    <property type="entry name" value="TonB-dep_rcpt-like"/>
</dbReference>
<keyword evidence="7 11" id="KW-0798">TonB box</keyword>
<evidence type="ECO:0000256" key="11">
    <source>
        <dbReference type="RuleBase" id="RU003357"/>
    </source>
</evidence>
<evidence type="ECO:0000256" key="12">
    <source>
        <dbReference type="SAM" id="SignalP"/>
    </source>
</evidence>
<dbReference type="RefSeq" id="WP_369455421.1">
    <property type="nucleotide sequence ID" value="NZ_JBGCUO010000001.1"/>
</dbReference>
<dbReference type="SUPFAM" id="SSF56935">
    <property type="entry name" value="Porins"/>
    <property type="match status" value="1"/>
</dbReference>
<dbReference type="Pfam" id="PF07715">
    <property type="entry name" value="Plug"/>
    <property type="match status" value="1"/>
</dbReference>
<dbReference type="InterPro" id="IPR012910">
    <property type="entry name" value="Plug_dom"/>
</dbReference>
<evidence type="ECO:0000256" key="1">
    <source>
        <dbReference type="ARBA" id="ARBA00004571"/>
    </source>
</evidence>
<dbReference type="InterPro" id="IPR000531">
    <property type="entry name" value="Beta-barrel_TonB"/>
</dbReference>
<keyword evidence="8 10" id="KW-0472">Membrane</keyword>
<keyword evidence="6" id="KW-0406">Ion transport</keyword>
<accession>A0ABV4AH69</accession>
<dbReference type="Pfam" id="PF00593">
    <property type="entry name" value="TonB_dep_Rec_b-barrel"/>
    <property type="match status" value="1"/>
</dbReference>
<feature type="chain" id="PRO_5046632926" evidence="12">
    <location>
        <begin position="25"/>
        <end position="685"/>
    </location>
</feature>
<keyword evidence="4 10" id="KW-0812">Transmembrane</keyword>
<dbReference type="PROSITE" id="PS52016">
    <property type="entry name" value="TONB_DEPENDENT_REC_3"/>
    <property type="match status" value="1"/>
</dbReference>
<name>A0ABV4AH69_9GAMM</name>
<keyword evidence="9 10" id="KW-0998">Cell outer membrane</keyword>
<dbReference type="CDD" id="cd01347">
    <property type="entry name" value="ligand_gated_channel"/>
    <property type="match status" value="1"/>
</dbReference>
<evidence type="ECO:0000256" key="7">
    <source>
        <dbReference type="ARBA" id="ARBA00023077"/>
    </source>
</evidence>
<evidence type="ECO:0000256" key="8">
    <source>
        <dbReference type="ARBA" id="ARBA00023136"/>
    </source>
</evidence>
<dbReference type="Gene3D" id="2.170.130.10">
    <property type="entry name" value="TonB-dependent receptor, plug domain"/>
    <property type="match status" value="1"/>
</dbReference>
<evidence type="ECO:0000313" key="16">
    <source>
        <dbReference type="Proteomes" id="UP001562065"/>
    </source>
</evidence>
<dbReference type="InterPro" id="IPR036942">
    <property type="entry name" value="Beta-barrel_TonB_sf"/>
</dbReference>
<evidence type="ECO:0000256" key="10">
    <source>
        <dbReference type="PROSITE-ProRule" id="PRU01360"/>
    </source>
</evidence>
<keyword evidence="2 10" id="KW-0813">Transport</keyword>